<feature type="coiled-coil region" evidence="1">
    <location>
        <begin position="399"/>
        <end position="433"/>
    </location>
</feature>
<dbReference type="Proteomes" id="UP001642409">
    <property type="component" value="Unassembled WGS sequence"/>
</dbReference>
<sequence length="537" mass="61063">MFIYAENTQKSDIQLEMFQVNQFAVFGFNSKRQQIINSHIFVKINYSILTGALICLECDVSISNSELQFAASGLQLSAIILKSVQEIILSKSNISFRFNCNYSSGVVNQIYNKLNLFTIEECILIGHNNENILNGYICSKLFVNTKLITSLFTVCVNENMKTVGTSEYTLSITGIQIFTCNAVCNENQLVTYGICFERMELSTVFTNFTQICDYPLDFDAINNNCFCIDGYYFSVDKCVNIEQQFLSVDSNMQLLTLTMQYELSQTVYVLNQQLQEVEQKINDQLINISNNLDIHKYDTKMELNSINNTLHTNLNNNKDNINLQFNKITTSQQVINDQITQLKAESVYKLDNVYQVVQDLKQLQTTHLTQIDSEISSVEQKLSSSLTNVVNTVAACSKEVTLNNQVDFINRQINELKAKMNELSINISNQANGCKTVGATPEGDGLCRCTQKFGIPPDTNQGYTAHGYNTIFYPLYNQCCTQYFYAFFQYESSSSHRGQYVNVADATLFYCSNQQQYTYIPGLEAQNQPRPYTNMIV</sequence>
<reference evidence="2 3" key="1">
    <citation type="submission" date="2024-07" db="EMBL/GenBank/DDBJ databases">
        <authorList>
            <person name="Akdeniz Z."/>
        </authorList>
    </citation>
    <scope>NUCLEOTIDE SEQUENCE [LARGE SCALE GENOMIC DNA]</scope>
</reference>
<organism evidence="2 3">
    <name type="scientific">Hexamita inflata</name>
    <dbReference type="NCBI Taxonomy" id="28002"/>
    <lineage>
        <taxon>Eukaryota</taxon>
        <taxon>Metamonada</taxon>
        <taxon>Diplomonadida</taxon>
        <taxon>Hexamitidae</taxon>
        <taxon>Hexamitinae</taxon>
        <taxon>Hexamita</taxon>
    </lineage>
</organism>
<dbReference type="EMBL" id="CAXDID020000013">
    <property type="protein sequence ID" value="CAL5981617.1"/>
    <property type="molecule type" value="Genomic_DNA"/>
</dbReference>
<evidence type="ECO:0000313" key="2">
    <source>
        <dbReference type="EMBL" id="CAL5981617.1"/>
    </source>
</evidence>
<proteinExistence type="predicted"/>
<protein>
    <submittedName>
        <fullName evidence="2">Hypothetical_protein</fullName>
    </submittedName>
</protein>
<evidence type="ECO:0000256" key="1">
    <source>
        <dbReference type="SAM" id="Coils"/>
    </source>
</evidence>
<gene>
    <name evidence="2" type="ORF">HINF_LOCUS6745</name>
</gene>
<evidence type="ECO:0000313" key="3">
    <source>
        <dbReference type="Proteomes" id="UP001642409"/>
    </source>
</evidence>
<keyword evidence="1" id="KW-0175">Coiled coil</keyword>
<keyword evidence="3" id="KW-1185">Reference proteome</keyword>
<accession>A0ABP1H1I9</accession>
<name>A0ABP1H1I9_9EUKA</name>
<comment type="caution">
    <text evidence="2">The sequence shown here is derived from an EMBL/GenBank/DDBJ whole genome shotgun (WGS) entry which is preliminary data.</text>
</comment>